<organism evidence="1 2">
    <name type="scientific">Rhodonia placenta</name>
    <dbReference type="NCBI Taxonomy" id="104341"/>
    <lineage>
        <taxon>Eukaryota</taxon>
        <taxon>Fungi</taxon>
        <taxon>Dikarya</taxon>
        <taxon>Basidiomycota</taxon>
        <taxon>Agaricomycotina</taxon>
        <taxon>Agaricomycetes</taxon>
        <taxon>Polyporales</taxon>
        <taxon>Adustoporiaceae</taxon>
        <taxon>Rhodonia</taxon>
    </lineage>
</organism>
<dbReference type="Proteomes" id="UP000639403">
    <property type="component" value="Unassembled WGS sequence"/>
</dbReference>
<evidence type="ECO:0000313" key="1">
    <source>
        <dbReference type="EMBL" id="KAF9808282.1"/>
    </source>
</evidence>
<dbReference type="EMBL" id="JADOXO010000244">
    <property type="protein sequence ID" value="KAF9808282.1"/>
    <property type="molecule type" value="Genomic_DNA"/>
</dbReference>
<comment type="caution">
    <text evidence="1">The sequence shown here is derived from an EMBL/GenBank/DDBJ whole genome shotgun (WGS) entry which is preliminary data.</text>
</comment>
<evidence type="ECO:0000313" key="2">
    <source>
        <dbReference type="Proteomes" id="UP000639403"/>
    </source>
</evidence>
<proteinExistence type="predicted"/>
<protein>
    <submittedName>
        <fullName evidence="1">Uncharacterized protein</fullName>
    </submittedName>
</protein>
<dbReference type="AlphaFoldDB" id="A0A8H7NX72"/>
<accession>A0A8H7NX72</accession>
<reference evidence="1" key="1">
    <citation type="submission" date="2020-11" db="EMBL/GenBank/DDBJ databases">
        <authorList>
            <person name="Koelle M."/>
            <person name="Horta M.A.C."/>
            <person name="Nowrousian M."/>
            <person name="Ohm R.A."/>
            <person name="Benz P."/>
            <person name="Pilgard A."/>
        </authorList>
    </citation>
    <scope>NUCLEOTIDE SEQUENCE</scope>
    <source>
        <strain evidence="1">FPRL280</strain>
    </source>
</reference>
<gene>
    <name evidence="1" type="ORF">IEO21_07895</name>
</gene>
<name>A0A8H7NX72_9APHY</name>
<reference evidence="1" key="2">
    <citation type="journal article" name="Front. Microbiol.">
        <title>Degradative Capacity of Two Strains of Rhodonia placenta: From Phenotype to Genotype.</title>
        <authorList>
            <person name="Kolle M."/>
            <person name="Horta M.A.C."/>
            <person name="Nowrousian M."/>
            <person name="Ohm R.A."/>
            <person name="Benz J.P."/>
            <person name="Pilgard A."/>
        </authorList>
    </citation>
    <scope>NUCLEOTIDE SEQUENCE</scope>
    <source>
        <strain evidence="1">FPRL280</strain>
    </source>
</reference>
<sequence>MRVQYKAKQTGILGYPAAWRLSASELSCACRSGG</sequence>